<evidence type="ECO:0000313" key="1">
    <source>
        <dbReference type="EMBL" id="MFC6196932.1"/>
    </source>
</evidence>
<dbReference type="Gene3D" id="3.30.565.10">
    <property type="entry name" value="Histidine kinase-like ATPase, C-terminal domain"/>
    <property type="match status" value="1"/>
</dbReference>
<accession>A0ABW1S5J6</accession>
<dbReference type="GO" id="GO:0005524">
    <property type="term" value="F:ATP binding"/>
    <property type="evidence" value="ECO:0007669"/>
    <property type="project" value="UniProtKB-KW"/>
</dbReference>
<protein>
    <submittedName>
        <fullName evidence="1">ATP-binding protein</fullName>
    </submittedName>
</protein>
<organism evidence="1 2">
    <name type="scientific">Ponticaulis profundi</name>
    <dbReference type="NCBI Taxonomy" id="2665222"/>
    <lineage>
        <taxon>Bacteria</taxon>
        <taxon>Pseudomonadati</taxon>
        <taxon>Pseudomonadota</taxon>
        <taxon>Alphaproteobacteria</taxon>
        <taxon>Hyphomonadales</taxon>
        <taxon>Hyphomonadaceae</taxon>
        <taxon>Ponticaulis</taxon>
    </lineage>
</organism>
<keyword evidence="1" id="KW-0067">ATP-binding</keyword>
<dbReference type="RefSeq" id="WP_377375387.1">
    <property type="nucleotide sequence ID" value="NZ_JBHSSW010000003.1"/>
</dbReference>
<reference evidence="2" key="1">
    <citation type="journal article" date="2019" name="Int. J. Syst. Evol. Microbiol.">
        <title>The Global Catalogue of Microorganisms (GCM) 10K type strain sequencing project: providing services to taxonomists for standard genome sequencing and annotation.</title>
        <authorList>
            <consortium name="The Broad Institute Genomics Platform"/>
            <consortium name="The Broad Institute Genome Sequencing Center for Infectious Disease"/>
            <person name="Wu L."/>
            <person name="Ma J."/>
        </authorList>
    </citation>
    <scope>NUCLEOTIDE SEQUENCE [LARGE SCALE GENOMIC DNA]</scope>
    <source>
        <strain evidence="2">CGMCC-1.15741</strain>
    </source>
</reference>
<comment type="caution">
    <text evidence="1">The sequence shown here is derived from an EMBL/GenBank/DDBJ whole genome shotgun (WGS) entry which is preliminary data.</text>
</comment>
<dbReference type="SUPFAM" id="SSF55874">
    <property type="entry name" value="ATPase domain of HSP90 chaperone/DNA topoisomerase II/histidine kinase"/>
    <property type="match status" value="1"/>
</dbReference>
<gene>
    <name evidence="1" type="ORF">ACFQDM_02525</name>
</gene>
<name>A0ABW1S5J6_9PROT</name>
<dbReference type="Pfam" id="PF13589">
    <property type="entry name" value="HATPase_c_3"/>
    <property type="match status" value="1"/>
</dbReference>
<keyword evidence="1" id="KW-0547">Nucleotide-binding</keyword>
<dbReference type="Proteomes" id="UP001596303">
    <property type="component" value="Unassembled WGS sequence"/>
</dbReference>
<sequence>MSKKRELPAIDGTPRKRMFLSIISDYDLRTGLCELVDNALDLWTANGRPPGMSVEIVLDANRQIISVMDNAGGVKESQLDLLIAPGASRNISSEEVIGIFGVGGKRAGVALGEHVVIKTHAKGQKSLQVDLTKEWLESEDWTLPAYEIPSISIGTTEIEITKLRQSFDVGDVERMRSHLGEVYGWFIDQGCDIRLNGETLSKRSFDHWAYPPGFSPKEAELEIEPAEGRTLKVRVTAGLIVDRNPELENYGIYFYCNNRLIVKDLRSREVGYFVKSEAGVPHPDASLCRVIVEMHGPAEAMPWNSSKSGINYSHPAFVQLRQTIITFTTFFSSLSRRLKNSWDDDVFAHPKGRIESVPEAELKAESKIVLPKLPRVRKLPYQDRILESNKQNLKSQPWTRGLVEAMALVNTIRSQKLDTKNRAALILLDSNFEIALKEFIVNRQDLFPAKKYNDRKISELFNRRYLVINEVKPHVSLDEVMLAKINHYYGLRNKLIHERATVGITDQQIEDYTSVIEKVLRKLFQIKFPRN</sequence>
<dbReference type="EMBL" id="JBHSSW010000003">
    <property type="protein sequence ID" value="MFC6196932.1"/>
    <property type="molecule type" value="Genomic_DNA"/>
</dbReference>
<proteinExistence type="predicted"/>
<evidence type="ECO:0000313" key="2">
    <source>
        <dbReference type="Proteomes" id="UP001596303"/>
    </source>
</evidence>
<keyword evidence="2" id="KW-1185">Reference proteome</keyword>
<dbReference type="InterPro" id="IPR036890">
    <property type="entry name" value="HATPase_C_sf"/>
</dbReference>